<evidence type="ECO:0000256" key="2">
    <source>
        <dbReference type="ARBA" id="ARBA00008044"/>
    </source>
</evidence>
<feature type="region of interest" description="Disordered" evidence="4">
    <location>
        <begin position="197"/>
        <end position="254"/>
    </location>
</feature>
<reference evidence="5 6" key="1">
    <citation type="journal article" date="2018" name="Sci. Data">
        <title>The draft genome sequence of cork oak.</title>
        <authorList>
            <person name="Ramos A.M."/>
            <person name="Usie A."/>
            <person name="Barbosa P."/>
            <person name="Barros P.M."/>
            <person name="Capote T."/>
            <person name="Chaves I."/>
            <person name="Simoes F."/>
            <person name="Abreu I."/>
            <person name="Carrasquinho I."/>
            <person name="Faro C."/>
            <person name="Guimaraes J.B."/>
            <person name="Mendonca D."/>
            <person name="Nobrega F."/>
            <person name="Rodrigues L."/>
            <person name="Saibo N.J.M."/>
            <person name="Varela M.C."/>
            <person name="Egas C."/>
            <person name="Matos J."/>
            <person name="Miguel C.M."/>
            <person name="Oliveira M.M."/>
            <person name="Ricardo C.P."/>
            <person name="Goncalves S."/>
        </authorList>
    </citation>
    <scope>NUCLEOTIDE SEQUENCE [LARGE SCALE GENOMIC DNA]</scope>
    <source>
        <strain evidence="6">cv. HL8</strain>
    </source>
</reference>
<feature type="compositionally biased region" description="Polar residues" evidence="4">
    <location>
        <begin position="205"/>
        <end position="222"/>
    </location>
</feature>
<comment type="subcellular location">
    <subcellularLocation>
        <location evidence="1">Nucleus</location>
    </subcellularLocation>
</comment>
<dbReference type="GO" id="GO:0000445">
    <property type="term" value="C:THO complex part of transcription export complex"/>
    <property type="evidence" value="ECO:0007669"/>
    <property type="project" value="TreeGrafter"/>
</dbReference>
<dbReference type="EMBL" id="PKMF04000167">
    <property type="protein sequence ID" value="KAK7845614.1"/>
    <property type="molecule type" value="Genomic_DNA"/>
</dbReference>
<evidence type="ECO:0000256" key="4">
    <source>
        <dbReference type="SAM" id="MobiDB-lite"/>
    </source>
</evidence>
<sequence length="747" mass="84487">MEDGEIDEEGVMVVEEEDAPPPPPPPPSRKIDSKSPYELLQESKASVEDIVSKMLSIKRDSKPKPLLRDLVTQMLLHFITLRQANRSILLEEDRVKAETERAKAPVDFTSLQLHNLMYEKSHYVKAIKACKDFKSKYPDIDLVAEEEFFRDAPQDIKAKKLSNDAAHDLMMKRLHFELFQRKELCKLHGKLEQQKKGSVKDAQTFARQQANKDTGISTNVESSRLEDDAADEEDDGQRRRKRPKRVPSKESLDQEGVYQVHPLKIILHIYDEEVSDPKSAKLITLKFEYLLKLNVVCVGIEGSHDRPETNILCNLFPDDTGVELPHQSAKLFVGDALAFDEKRTSRPYKWAQHLAGIDFLPDVSPLLAFHETPNGETAKSDAVISGLSLYRQQNRVQTVVQRIRSRKKAQLALVAQLDLLTKLKWPALTCQSVPWALHDPLCNLHGWSPVGPPPIQALSLPVIDTDQVQEPIDDDMIGRPVTSKEELESAREDGELPLLLPSAVTSDVKLNRSKGSNLEHSRQLTLITKSLVPPFTKAKSQSFKKFDEDSDLMLDTDSDQDGPAYIEVEGENSAFAQYNEMGEKLWVDFGVREFCLVLTRNMDTDKRIWKLEAKIKISMEYPLRPPHFVLGLYTISSGGNNSESDGSEFYNELRAIEAEVNLHILKMLPLDQENHILSHQVCCLAMLFDYFMGEASSSSEKRKSTSVVDVGLSKPVSGGLLARSFRGRDRRKMISWKDMECTSGYPN</sequence>
<dbReference type="PANTHER" id="PTHR13375">
    <property type="entry name" value="FMS INTERACTING PROTEIN"/>
    <property type="match status" value="1"/>
</dbReference>
<dbReference type="AlphaFoldDB" id="A0AAW0L499"/>
<dbReference type="GO" id="GO:0003729">
    <property type="term" value="F:mRNA binding"/>
    <property type="evidence" value="ECO:0007669"/>
    <property type="project" value="TreeGrafter"/>
</dbReference>
<dbReference type="Pfam" id="PF09766">
    <property type="entry name" value="FmiP_Thoc5"/>
    <property type="match status" value="1"/>
</dbReference>
<proteinExistence type="inferred from homology"/>
<name>A0AAW0L499_QUESU</name>
<dbReference type="InterPro" id="IPR019163">
    <property type="entry name" value="THO_Thoc5"/>
</dbReference>
<dbReference type="Proteomes" id="UP000237347">
    <property type="component" value="Unassembled WGS sequence"/>
</dbReference>
<evidence type="ECO:0000313" key="6">
    <source>
        <dbReference type="Proteomes" id="UP000237347"/>
    </source>
</evidence>
<keyword evidence="3" id="KW-0539">Nucleus</keyword>
<dbReference type="PANTHER" id="PTHR13375:SF3">
    <property type="entry name" value="THO COMPLEX SUBUNIT 5 HOMOLOG"/>
    <property type="match status" value="1"/>
</dbReference>
<accession>A0AAW0L499</accession>
<feature type="compositionally biased region" description="Acidic residues" evidence="4">
    <location>
        <begin position="1"/>
        <end position="19"/>
    </location>
</feature>
<organism evidence="5 6">
    <name type="scientific">Quercus suber</name>
    <name type="common">Cork oak</name>
    <dbReference type="NCBI Taxonomy" id="58331"/>
    <lineage>
        <taxon>Eukaryota</taxon>
        <taxon>Viridiplantae</taxon>
        <taxon>Streptophyta</taxon>
        <taxon>Embryophyta</taxon>
        <taxon>Tracheophyta</taxon>
        <taxon>Spermatophyta</taxon>
        <taxon>Magnoliopsida</taxon>
        <taxon>eudicotyledons</taxon>
        <taxon>Gunneridae</taxon>
        <taxon>Pentapetalae</taxon>
        <taxon>rosids</taxon>
        <taxon>fabids</taxon>
        <taxon>Fagales</taxon>
        <taxon>Fagaceae</taxon>
        <taxon>Quercus</taxon>
    </lineage>
</organism>
<keyword evidence="6" id="KW-1185">Reference proteome</keyword>
<evidence type="ECO:0000256" key="1">
    <source>
        <dbReference type="ARBA" id="ARBA00004123"/>
    </source>
</evidence>
<feature type="region of interest" description="Disordered" evidence="4">
    <location>
        <begin position="1"/>
        <end position="36"/>
    </location>
</feature>
<evidence type="ECO:0000256" key="3">
    <source>
        <dbReference type="ARBA" id="ARBA00023242"/>
    </source>
</evidence>
<gene>
    <name evidence="5" type="primary">THO5B</name>
    <name evidence="5" type="ORF">CFP56_009093</name>
</gene>
<evidence type="ECO:0000313" key="5">
    <source>
        <dbReference type="EMBL" id="KAK7845614.1"/>
    </source>
</evidence>
<dbReference type="GO" id="GO:0006406">
    <property type="term" value="P:mRNA export from nucleus"/>
    <property type="evidence" value="ECO:0007669"/>
    <property type="project" value="TreeGrafter"/>
</dbReference>
<protein>
    <submittedName>
        <fullName evidence="5">Tho complex subunit 5b</fullName>
    </submittedName>
</protein>
<comment type="similarity">
    <text evidence="2">Belongs to the THOC5 family.</text>
</comment>
<comment type="caution">
    <text evidence="5">The sequence shown here is derived from an EMBL/GenBank/DDBJ whole genome shotgun (WGS) entry which is preliminary data.</text>
</comment>